<reference evidence="2 3" key="1">
    <citation type="submission" date="2013-03" db="EMBL/GenBank/DDBJ databases">
        <title>The Genome Sequence of Phialophora europaea CBS 101466.</title>
        <authorList>
            <consortium name="The Broad Institute Genomics Platform"/>
            <person name="Cuomo C."/>
            <person name="de Hoog S."/>
            <person name="Gorbushina A."/>
            <person name="Walker B."/>
            <person name="Young S.K."/>
            <person name="Zeng Q."/>
            <person name="Gargeya S."/>
            <person name="Fitzgerald M."/>
            <person name="Haas B."/>
            <person name="Abouelleil A."/>
            <person name="Allen A.W."/>
            <person name="Alvarado L."/>
            <person name="Arachchi H.M."/>
            <person name="Berlin A.M."/>
            <person name="Chapman S.B."/>
            <person name="Gainer-Dewar J."/>
            <person name="Goldberg J."/>
            <person name="Griggs A."/>
            <person name="Gujja S."/>
            <person name="Hansen M."/>
            <person name="Howarth C."/>
            <person name="Imamovic A."/>
            <person name="Ireland A."/>
            <person name="Larimer J."/>
            <person name="McCowan C."/>
            <person name="Murphy C."/>
            <person name="Pearson M."/>
            <person name="Poon T.W."/>
            <person name="Priest M."/>
            <person name="Roberts A."/>
            <person name="Saif S."/>
            <person name="Shea T."/>
            <person name="Sisk P."/>
            <person name="Sykes S."/>
            <person name="Wortman J."/>
            <person name="Nusbaum C."/>
            <person name="Birren B."/>
        </authorList>
    </citation>
    <scope>NUCLEOTIDE SEQUENCE [LARGE SCALE GENOMIC DNA]</scope>
    <source>
        <strain evidence="2 3">CBS 101466</strain>
    </source>
</reference>
<dbReference type="VEuPathDB" id="FungiDB:HMPREF1541_10942"/>
<sequence>MADRKLYVTGAIGSVRQWEGFGPPYLLPDLEDAGCYAETCASFALVNWCSRLLRIDLQGKYGDVMEITLYNAFLGAVSVEGDAFYYQNVLRTLTNKPKK</sequence>
<dbReference type="InterPro" id="IPR012878">
    <property type="entry name" value="Beta-AFase-like_GH127_cat"/>
</dbReference>
<gene>
    <name evidence="2" type="ORF">HMPREF1541_10942</name>
</gene>
<dbReference type="PANTHER" id="PTHR43465:SF2">
    <property type="entry name" value="DUF1680 DOMAIN PROTEIN (AFU_ORTHOLOGUE AFUA_1G08910)"/>
    <property type="match status" value="1"/>
</dbReference>
<dbReference type="InterPro" id="IPR049174">
    <property type="entry name" value="Beta-AFase-like"/>
</dbReference>
<name>W2S5V8_CYPE1</name>
<dbReference type="InParanoid" id="W2S5V8"/>
<proteinExistence type="predicted"/>
<evidence type="ECO:0000313" key="3">
    <source>
        <dbReference type="Proteomes" id="UP000030752"/>
    </source>
</evidence>
<evidence type="ECO:0000259" key="1">
    <source>
        <dbReference type="Pfam" id="PF07944"/>
    </source>
</evidence>
<feature type="domain" description="Non-reducing end beta-L-arabinofuranosidase-like GH127 catalytic" evidence="1">
    <location>
        <begin position="1"/>
        <end position="96"/>
    </location>
</feature>
<evidence type="ECO:0000313" key="2">
    <source>
        <dbReference type="EMBL" id="ETN44077.1"/>
    </source>
</evidence>
<dbReference type="RefSeq" id="XP_008713833.1">
    <property type="nucleotide sequence ID" value="XM_008715611.1"/>
</dbReference>
<dbReference type="PANTHER" id="PTHR43465">
    <property type="entry name" value="DUF1680 DOMAIN PROTEIN (AFU_ORTHOLOGUE AFUA_1G08910)"/>
    <property type="match status" value="1"/>
</dbReference>
<protein>
    <recommendedName>
        <fullName evidence="1">Non-reducing end beta-L-arabinofuranosidase-like GH127 catalytic domain-containing protein</fullName>
    </recommendedName>
</protein>
<dbReference type="HOGENOM" id="CLU_2320301_0_0_1"/>
<organism evidence="2 3">
    <name type="scientific">Cyphellophora europaea (strain CBS 101466)</name>
    <name type="common">Phialophora europaea</name>
    <dbReference type="NCBI Taxonomy" id="1220924"/>
    <lineage>
        <taxon>Eukaryota</taxon>
        <taxon>Fungi</taxon>
        <taxon>Dikarya</taxon>
        <taxon>Ascomycota</taxon>
        <taxon>Pezizomycotina</taxon>
        <taxon>Eurotiomycetes</taxon>
        <taxon>Chaetothyriomycetidae</taxon>
        <taxon>Chaetothyriales</taxon>
        <taxon>Cyphellophoraceae</taxon>
        <taxon>Cyphellophora</taxon>
    </lineage>
</organism>
<accession>W2S5V8</accession>
<dbReference type="Pfam" id="PF07944">
    <property type="entry name" value="Beta-AFase-like_GH127_cat"/>
    <property type="match status" value="1"/>
</dbReference>
<dbReference type="eggNOG" id="ENOG502QYM6">
    <property type="taxonomic scope" value="Eukaryota"/>
</dbReference>
<dbReference type="GeneID" id="19978281"/>
<dbReference type="Proteomes" id="UP000030752">
    <property type="component" value="Unassembled WGS sequence"/>
</dbReference>
<keyword evidence="3" id="KW-1185">Reference proteome</keyword>
<dbReference type="OrthoDB" id="654211at2759"/>
<dbReference type="STRING" id="1220924.W2S5V8"/>
<dbReference type="EMBL" id="KB822716">
    <property type="protein sequence ID" value="ETN44077.1"/>
    <property type="molecule type" value="Genomic_DNA"/>
</dbReference>
<dbReference type="AlphaFoldDB" id="W2S5V8"/>